<organism evidence="2 3">
    <name type="scientific">Frisingicoccus caecimuris</name>
    <dbReference type="NCBI Taxonomy" id="1796636"/>
    <lineage>
        <taxon>Bacteria</taxon>
        <taxon>Bacillati</taxon>
        <taxon>Bacillota</taxon>
        <taxon>Clostridia</taxon>
        <taxon>Lachnospirales</taxon>
        <taxon>Lachnospiraceae</taxon>
        <taxon>Frisingicoccus</taxon>
    </lineage>
</organism>
<sequence>MKLTNEGGYCLTCREHLQMGLLWIALCTAVGWLFYDTILYSVAGWPGYLLFFPKVSALKVNKYQKQMRLEFKDVMISIYSSLSAGATVEQSLRRAWEDMERILKPESRMLLELEFVCRKMEHNIPTAQCLEEMAERCRDTEIENFTQILVLGKRQGGKLAMLVRDSVEKIQQRIETTYEIEGLIGAKRNEFLFMCMIPAGIIVYMRLFSPEFMSVLYGNPVGAALMTLCLFVYIGAFCMGLKILQLNKE</sequence>
<protein>
    <recommendedName>
        <fullName evidence="4">Tight adherence protein B</fullName>
    </recommendedName>
</protein>
<dbReference type="RefSeq" id="WP_132091238.1">
    <property type="nucleotide sequence ID" value="NZ_JANKAQ010000008.1"/>
</dbReference>
<accession>A0A4R2LC54</accession>
<reference evidence="2 3" key="1">
    <citation type="submission" date="2019-03" db="EMBL/GenBank/DDBJ databases">
        <title>Genomic Encyclopedia of Type Strains, Phase IV (KMG-IV): sequencing the most valuable type-strain genomes for metagenomic binning, comparative biology and taxonomic classification.</title>
        <authorList>
            <person name="Goeker M."/>
        </authorList>
    </citation>
    <scope>NUCLEOTIDE SEQUENCE [LARGE SCALE GENOMIC DNA]</scope>
    <source>
        <strain evidence="2 3">DSM 28559</strain>
    </source>
</reference>
<keyword evidence="3" id="KW-1185">Reference proteome</keyword>
<feature type="transmembrane region" description="Helical" evidence="1">
    <location>
        <begin position="191"/>
        <end position="209"/>
    </location>
</feature>
<dbReference type="OrthoDB" id="9796142at2"/>
<evidence type="ECO:0000313" key="2">
    <source>
        <dbReference type="EMBL" id="TCO84619.1"/>
    </source>
</evidence>
<comment type="caution">
    <text evidence="2">The sequence shown here is derived from an EMBL/GenBank/DDBJ whole genome shotgun (WGS) entry which is preliminary data.</text>
</comment>
<gene>
    <name evidence="2" type="ORF">EV212_10646</name>
</gene>
<dbReference type="AlphaFoldDB" id="A0A4R2LC54"/>
<dbReference type="EMBL" id="SLXA01000006">
    <property type="protein sequence ID" value="TCO84619.1"/>
    <property type="molecule type" value="Genomic_DNA"/>
</dbReference>
<name>A0A4R2LC54_9FIRM</name>
<feature type="transmembrane region" description="Helical" evidence="1">
    <location>
        <begin position="221"/>
        <end position="244"/>
    </location>
</feature>
<dbReference type="PANTHER" id="PTHR35007">
    <property type="entry name" value="INTEGRAL MEMBRANE PROTEIN-RELATED"/>
    <property type="match status" value="1"/>
</dbReference>
<dbReference type="PANTHER" id="PTHR35007:SF1">
    <property type="entry name" value="PILUS ASSEMBLY PROTEIN"/>
    <property type="match status" value="1"/>
</dbReference>
<evidence type="ECO:0000256" key="1">
    <source>
        <dbReference type="SAM" id="Phobius"/>
    </source>
</evidence>
<evidence type="ECO:0008006" key="4">
    <source>
        <dbReference type="Google" id="ProtNLM"/>
    </source>
</evidence>
<proteinExistence type="predicted"/>
<keyword evidence="1" id="KW-0472">Membrane</keyword>
<keyword evidence="1" id="KW-1133">Transmembrane helix</keyword>
<dbReference type="Proteomes" id="UP000295711">
    <property type="component" value="Unassembled WGS sequence"/>
</dbReference>
<evidence type="ECO:0000313" key="3">
    <source>
        <dbReference type="Proteomes" id="UP000295711"/>
    </source>
</evidence>
<keyword evidence="1" id="KW-0812">Transmembrane</keyword>
<feature type="transmembrane region" description="Helical" evidence="1">
    <location>
        <begin position="21"/>
        <end position="43"/>
    </location>
</feature>